<dbReference type="PANTHER" id="PTHR11439">
    <property type="entry name" value="GAG-POL-RELATED RETROTRANSPOSON"/>
    <property type="match status" value="1"/>
</dbReference>
<name>A0A3Q7ECW6_SOLLC</name>
<dbReference type="AlphaFoldDB" id="A0A3Q7ECW6"/>
<evidence type="ECO:0000313" key="1">
    <source>
        <dbReference type="EnsemblPlants" id="Solyc01g017685.1.1"/>
    </source>
</evidence>
<dbReference type="InParanoid" id="A0A3Q7ECW6"/>
<dbReference type="EnsemblPlants" id="Solyc01g017685.1.1">
    <property type="protein sequence ID" value="Solyc01g017685.1.1"/>
    <property type="gene ID" value="Solyc01g017685.1"/>
</dbReference>
<evidence type="ECO:0008006" key="3">
    <source>
        <dbReference type="Google" id="ProtNLM"/>
    </source>
</evidence>
<dbReference type="InterPro" id="IPR043502">
    <property type="entry name" value="DNA/RNA_pol_sf"/>
</dbReference>
<dbReference type="PANTHER" id="PTHR11439:SF497">
    <property type="entry name" value="CYSTEINE-RICH RLK (RECEPTOR-LIKE PROTEIN KINASE) 8"/>
    <property type="match status" value="1"/>
</dbReference>
<organism evidence="1">
    <name type="scientific">Solanum lycopersicum</name>
    <name type="common">Tomato</name>
    <name type="synonym">Lycopersicon esculentum</name>
    <dbReference type="NCBI Taxonomy" id="4081"/>
    <lineage>
        <taxon>Eukaryota</taxon>
        <taxon>Viridiplantae</taxon>
        <taxon>Streptophyta</taxon>
        <taxon>Embryophyta</taxon>
        <taxon>Tracheophyta</taxon>
        <taxon>Spermatophyta</taxon>
        <taxon>Magnoliopsida</taxon>
        <taxon>eudicotyledons</taxon>
        <taxon>Gunneridae</taxon>
        <taxon>Pentapetalae</taxon>
        <taxon>asterids</taxon>
        <taxon>lamiids</taxon>
        <taxon>Solanales</taxon>
        <taxon>Solanaceae</taxon>
        <taxon>Solanoideae</taxon>
        <taxon>Solaneae</taxon>
        <taxon>Solanum</taxon>
        <taxon>Solanum subgen. Lycopersicon</taxon>
    </lineage>
</organism>
<accession>A0A3Q7ECW6</accession>
<dbReference type="STRING" id="4081.A0A3Q7ECW6"/>
<evidence type="ECO:0000313" key="2">
    <source>
        <dbReference type="Proteomes" id="UP000004994"/>
    </source>
</evidence>
<dbReference type="CDD" id="cd09272">
    <property type="entry name" value="RNase_HI_RT_Ty1"/>
    <property type="match status" value="1"/>
</dbReference>
<keyword evidence="2" id="KW-1185">Reference proteome</keyword>
<proteinExistence type="predicted"/>
<reference evidence="1" key="1">
    <citation type="journal article" date="2012" name="Nature">
        <title>The tomato genome sequence provides insights into fleshy fruit evolution.</title>
        <authorList>
            <consortium name="Tomato Genome Consortium"/>
        </authorList>
    </citation>
    <scope>NUCLEOTIDE SEQUENCE [LARGE SCALE GENOMIC DNA]</scope>
    <source>
        <strain evidence="1">cv. Heinz 1706</strain>
    </source>
</reference>
<dbReference type="Gramene" id="Solyc01g017685.1.1">
    <property type="protein sequence ID" value="Solyc01g017685.1.1"/>
    <property type="gene ID" value="Solyc01g017685.1"/>
</dbReference>
<protein>
    <recommendedName>
        <fullName evidence="3">Reverse transcriptase Ty1/copia-type domain-containing protein</fullName>
    </recommendedName>
</protein>
<dbReference type="SUPFAM" id="SSF56672">
    <property type="entry name" value="DNA/RNA polymerases"/>
    <property type="match status" value="1"/>
</dbReference>
<dbReference type="OMA" id="SSTEVEC"/>
<dbReference type="Proteomes" id="UP000004994">
    <property type="component" value="Chromosome 1"/>
</dbReference>
<sequence length="262" mass="29113">MKDLGTLTYFLGSEVHNIASGVFLNQHKYAQDLISLVGLQDSSSVHTPLELNVKYHREEGDILPDPSMFRQLVGNLNYVTITQPDISFAVQQVSQLIQAPCHLHFVAIHRIIRYLLEASTHGLFFPSGSSIRLTTLCDSDWAGCPDTRRSVTGWCMFLEESLISWKSKKQDHVSKSSTEAKYRSMSTACSKVVCLRGLLAEIGFSQSHPTPLHADNTNKGFITLPHVSSDLQIAAAFTKSMARQSIQFLVCKLMLLDPSTSI</sequence>
<reference evidence="1" key="2">
    <citation type="submission" date="2019-01" db="UniProtKB">
        <authorList>
            <consortium name="EnsemblPlants"/>
        </authorList>
    </citation>
    <scope>IDENTIFICATION</scope>
    <source>
        <strain evidence="1">cv. Heinz 1706</strain>
    </source>
</reference>